<keyword evidence="14" id="KW-0418">Kinase</keyword>
<keyword evidence="7" id="KW-1032">Host cell membrane</keyword>
<dbReference type="GO" id="GO:0005524">
    <property type="term" value="F:ATP binding"/>
    <property type="evidence" value="ECO:0007669"/>
    <property type="project" value="UniProtKB-UniRule"/>
</dbReference>
<keyword evidence="19" id="KW-0969">Cilium</keyword>
<dbReference type="FunFam" id="3.30.200.20:FF:000315">
    <property type="entry name" value="Calcium-dependent protein kinase 3"/>
    <property type="match status" value="1"/>
</dbReference>
<evidence type="ECO:0000256" key="18">
    <source>
        <dbReference type="ARBA" id="ARBA00022870"/>
    </source>
</evidence>
<keyword evidence="33" id="KW-1185">Reference proteome</keyword>
<dbReference type="PROSITE" id="PS00108">
    <property type="entry name" value="PROTEIN_KINASE_ST"/>
    <property type="match status" value="1"/>
</dbReference>
<evidence type="ECO:0000313" key="32">
    <source>
        <dbReference type="EMBL" id="CAG9320382.1"/>
    </source>
</evidence>
<evidence type="ECO:0000256" key="24">
    <source>
        <dbReference type="ARBA" id="ARBA00047899"/>
    </source>
</evidence>
<evidence type="ECO:0000259" key="30">
    <source>
        <dbReference type="PROSITE" id="PS50011"/>
    </source>
</evidence>
<dbReference type="CDD" id="cd00051">
    <property type="entry name" value="EFh"/>
    <property type="match status" value="2"/>
</dbReference>
<evidence type="ECO:0000256" key="20">
    <source>
        <dbReference type="ARBA" id="ARBA00023139"/>
    </source>
</evidence>
<dbReference type="InterPro" id="IPR000719">
    <property type="entry name" value="Prot_kinase_dom"/>
</dbReference>
<evidence type="ECO:0000256" key="10">
    <source>
        <dbReference type="ARBA" id="ARBA00022707"/>
    </source>
</evidence>
<dbReference type="SUPFAM" id="SSF56112">
    <property type="entry name" value="Protein kinase-like (PK-like)"/>
    <property type="match status" value="1"/>
</dbReference>
<dbReference type="EMBL" id="CAJZBQ010000025">
    <property type="protein sequence ID" value="CAG9320382.1"/>
    <property type="molecule type" value="Genomic_DNA"/>
</dbReference>
<comment type="cofactor">
    <cofactor evidence="1">
        <name>Mg(2+)</name>
        <dbReference type="ChEBI" id="CHEBI:18420"/>
    </cofactor>
</comment>
<feature type="binding site" evidence="28">
    <location>
        <position position="51"/>
    </location>
    <ligand>
        <name>ATP</name>
        <dbReference type="ChEBI" id="CHEBI:30616"/>
    </ligand>
</feature>
<evidence type="ECO:0000256" key="25">
    <source>
        <dbReference type="ARBA" id="ARBA00048679"/>
    </source>
</evidence>
<dbReference type="SMART" id="SM00220">
    <property type="entry name" value="S_TKc"/>
    <property type="match status" value="1"/>
</dbReference>
<evidence type="ECO:0000256" key="26">
    <source>
        <dbReference type="ARBA" id="ARBA00060437"/>
    </source>
</evidence>
<dbReference type="PROSITE" id="PS00018">
    <property type="entry name" value="EF_HAND_1"/>
    <property type="match status" value="4"/>
</dbReference>
<feature type="domain" description="EF-hand" evidence="31">
    <location>
        <begin position="363"/>
        <end position="398"/>
    </location>
</feature>
<evidence type="ECO:0000256" key="2">
    <source>
        <dbReference type="ARBA" id="ARBA00004230"/>
    </source>
</evidence>
<dbReference type="GO" id="GO:0020005">
    <property type="term" value="C:symbiont-containing vacuole membrane"/>
    <property type="evidence" value="ECO:0007669"/>
    <property type="project" value="UniProtKB-SubCell"/>
</dbReference>
<evidence type="ECO:0000256" key="16">
    <source>
        <dbReference type="ARBA" id="ARBA00022840"/>
    </source>
</evidence>
<dbReference type="InterPro" id="IPR017441">
    <property type="entry name" value="Protein_kinase_ATP_BS"/>
</dbReference>
<dbReference type="InterPro" id="IPR002048">
    <property type="entry name" value="EF_hand_dom"/>
</dbReference>
<keyword evidence="11" id="KW-0479">Metal-binding</keyword>
<accession>A0AAU9JHW2</accession>
<dbReference type="Proteomes" id="UP001162131">
    <property type="component" value="Unassembled WGS sequence"/>
</dbReference>
<evidence type="ECO:0000256" key="17">
    <source>
        <dbReference type="ARBA" id="ARBA00022846"/>
    </source>
</evidence>
<comment type="similarity">
    <text evidence="23">Belongs to the protein kinase superfamily. Ser/Thr protein kinase family. CDPK subfamily.</text>
</comment>
<keyword evidence="22" id="KW-0449">Lipoprotein</keyword>
<dbReference type="SMART" id="SM00054">
    <property type="entry name" value="EFh"/>
    <property type="match status" value="4"/>
</dbReference>
<sequence length="471" mass="54477">MEFSISQQDFVFEREGLLRDIYKIGNKIGEGAFSSVRRIKHRETLEKRAVKTVHKKKLRNESERQMIFNEVSILSKLDHPNILKIYEFYQDEKNYYIITEFCSGGELFEKIIRDGNLSEGLAASYMRQLLAVLVYLHDRHVVHRDIKPENLVLSSSEPDSILKVIDFGTAQAYTPGEKMHTRFGTPYYIAPEVLAQRYDEKCDMWSAGVNMYILLSGMPPFGGNSDHEILNKVKTGRYSFPSPEWDSISFEAKDLIEKMLTFDPERRISAREALAHPWLLNAARFRIDQAAARTALGNLKNFRTGQKLKKATLAYIASQLATKTEREEMVKLFESLDTDENGTVSRDELRHGFELIFATEFEDIDEEINRIMNEVDINRSGEIDYNEFVTACLNRQNLVSRKRLEAAFKAFDLDGSGTITADELKEILGKYHKHDDQFWRDMIREADLNGDGVIDLQEFVKMMLENNQVRF</sequence>
<dbReference type="EC" id="2.7.11.1" evidence="5"/>
<dbReference type="PROSITE" id="PS50011">
    <property type="entry name" value="PROTEIN_KINASE_DOM"/>
    <property type="match status" value="1"/>
</dbReference>
<evidence type="ECO:0000256" key="6">
    <source>
        <dbReference type="ARBA" id="ARBA00022475"/>
    </source>
</evidence>
<dbReference type="AlphaFoldDB" id="A0AAU9JHW2"/>
<feature type="domain" description="Protein kinase" evidence="30">
    <location>
        <begin position="22"/>
        <end position="279"/>
    </location>
</feature>
<keyword evidence="13 28" id="KW-0547">Nucleotide-binding</keyword>
<organism evidence="32 33">
    <name type="scientific">Blepharisma stoltei</name>
    <dbReference type="NCBI Taxonomy" id="1481888"/>
    <lineage>
        <taxon>Eukaryota</taxon>
        <taxon>Sar</taxon>
        <taxon>Alveolata</taxon>
        <taxon>Ciliophora</taxon>
        <taxon>Postciliodesmatophora</taxon>
        <taxon>Heterotrichea</taxon>
        <taxon>Heterotrichida</taxon>
        <taxon>Blepharismidae</taxon>
        <taxon>Blepharisma</taxon>
    </lineage>
</organism>
<dbReference type="Gene3D" id="3.30.200.20">
    <property type="entry name" value="Phosphorylase Kinase, domain 1"/>
    <property type="match status" value="1"/>
</dbReference>
<keyword evidence="8 29" id="KW-0723">Serine/threonine-protein kinase</keyword>
<evidence type="ECO:0000256" key="12">
    <source>
        <dbReference type="ARBA" id="ARBA00022737"/>
    </source>
</evidence>
<evidence type="ECO:0000256" key="9">
    <source>
        <dbReference type="ARBA" id="ARBA00022679"/>
    </source>
</evidence>
<evidence type="ECO:0000256" key="11">
    <source>
        <dbReference type="ARBA" id="ARBA00022723"/>
    </source>
</evidence>
<comment type="catalytic activity">
    <reaction evidence="24">
        <text>L-threonyl-[protein] + ATP = O-phospho-L-threonyl-[protein] + ADP + H(+)</text>
        <dbReference type="Rhea" id="RHEA:46608"/>
        <dbReference type="Rhea" id="RHEA-COMP:11060"/>
        <dbReference type="Rhea" id="RHEA-COMP:11605"/>
        <dbReference type="ChEBI" id="CHEBI:15378"/>
        <dbReference type="ChEBI" id="CHEBI:30013"/>
        <dbReference type="ChEBI" id="CHEBI:30616"/>
        <dbReference type="ChEBI" id="CHEBI:61977"/>
        <dbReference type="ChEBI" id="CHEBI:456216"/>
        <dbReference type="EC" id="2.7.11.1"/>
    </reaction>
</comment>
<evidence type="ECO:0000256" key="27">
    <source>
        <dbReference type="ARBA" id="ARBA00068067"/>
    </source>
</evidence>
<feature type="domain" description="EF-hand" evidence="31">
    <location>
        <begin position="399"/>
        <end position="434"/>
    </location>
</feature>
<evidence type="ECO:0000256" key="1">
    <source>
        <dbReference type="ARBA" id="ARBA00001946"/>
    </source>
</evidence>
<feature type="domain" description="EF-hand" evidence="31">
    <location>
        <begin position="324"/>
        <end position="359"/>
    </location>
</feature>
<dbReference type="Pfam" id="PF00069">
    <property type="entry name" value="Pkinase"/>
    <property type="match status" value="1"/>
</dbReference>
<evidence type="ECO:0000256" key="4">
    <source>
        <dbReference type="ARBA" id="ARBA00004425"/>
    </source>
</evidence>
<keyword evidence="10" id="KW-0519">Myristate</keyword>
<evidence type="ECO:0000256" key="13">
    <source>
        <dbReference type="ARBA" id="ARBA00022741"/>
    </source>
</evidence>
<name>A0AAU9JHW2_9CILI</name>
<gene>
    <name evidence="32" type="ORF">BSTOLATCC_MIC26298</name>
</gene>
<protein>
    <recommendedName>
        <fullName evidence="27">Calcium-dependent protein kinase 1</fullName>
        <ecNumber evidence="5">2.7.11.1</ecNumber>
    </recommendedName>
</protein>
<evidence type="ECO:0000256" key="23">
    <source>
        <dbReference type="ARBA" id="ARBA00024334"/>
    </source>
</evidence>
<comment type="caution">
    <text evidence="32">The sequence shown here is derived from an EMBL/GenBank/DDBJ whole genome shotgun (WGS) entry which is preliminary data.</text>
</comment>
<keyword evidence="18" id="KW-0472">Membrane</keyword>
<dbReference type="GO" id="GO:0031514">
    <property type="term" value="C:motile cilium"/>
    <property type="evidence" value="ECO:0007669"/>
    <property type="project" value="UniProtKB-SubCell"/>
</dbReference>
<dbReference type="InterPro" id="IPR008271">
    <property type="entry name" value="Ser/Thr_kinase_AS"/>
</dbReference>
<dbReference type="GO" id="GO:0020002">
    <property type="term" value="C:host cell plasma membrane"/>
    <property type="evidence" value="ECO:0007669"/>
    <property type="project" value="UniProtKB-SubCell"/>
</dbReference>
<dbReference type="FunFam" id="1.10.510.10:FF:000398">
    <property type="entry name" value="Calcium-dependent protein kinase 1"/>
    <property type="match status" value="1"/>
</dbReference>
<keyword evidence="18" id="KW-1043">Host membrane</keyword>
<evidence type="ECO:0000256" key="21">
    <source>
        <dbReference type="ARBA" id="ARBA00023273"/>
    </source>
</evidence>
<dbReference type="PANTHER" id="PTHR24349">
    <property type="entry name" value="SERINE/THREONINE-PROTEIN KINASE"/>
    <property type="match status" value="1"/>
</dbReference>
<evidence type="ECO:0000256" key="7">
    <source>
        <dbReference type="ARBA" id="ARBA00022511"/>
    </source>
</evidence>
<dbReference type="InterPro" id="IPR050205">
    <property type="entry name" value="CDPK_Ser/Thr_kinases"/>
</dbReference>
<keyword evidence="17" id="KW-0282">Flagellum</keyword>
<evidence type="ECO:0000256" key="19">
    <source>
        <dbReference type="ARBA" id="ARBA00023069"/>
    </source>
</evidence>
<dbReference type="Pfam" id="PF13499">
    <property type="entry name" value="EF-hand_7"/>
    <property type="match status" value="2"/>
</dbReference>
<dbReference type="CDD" id="cd05117">
    <property type="entry name" value="STKc_CAMK"/>
    <property type="match status" value="1"/>
</dbReference>
<dbReference type="Gene3D" id="1.10.510.10">
    <property type="entry name" value="Transferase(Phosphotransferase) domain 1"/>
    <property type="match status" value="1"/>
</dbReference>
<dbReference type="InterPro" id="IPR011009">
    <property type="entry name" value="Kinase-like_dom_sf"/>
</dbReference>
<keyword evidence="6" id="KW-1003">Cell membrane</keyword>
<dbReference type="InterPro" id="IPR011992">
    <property type="entry name" value="EF-hand-dom_pair"/>
</dbReference>
<comment type="catalytic activity">
    <reaction evidence="25">
        <text>L-seryl-[protein] + ATP = O-phospho-L-seryl-[protein] + ADP + H(+)</text>
        <dbReference type="Rhea" id="RHEA:17989"/>
        <dbReference type="Rhea" id="RHEA-COMP:9863"/>
        <dbReference type="Rhea" id="RHEA-COMP:11604"/>
        <dbReference type="ChEBI" id="CHEBI:15378"/>
        <dbReference type="ChEBI" id="CHEBI:29999"/>
        <dbReference type="ChEBI" id="CHEBI:30616"/>
        <dbReference type="ChEBI" id="CHEBI:83421"/>
        <dbReference type="ChEBI" id="CHEBI:456216"/>
        <dbReference type="EC" id="2.7.11.1"/>
    </reaction>
</comment>
<dbReference type="InterPro" id="IPR018247">
    <property type="entry name" value="EF_Hand_1_Ca_BS"/>
</dbReference>
<evidence type="ECO:0000259" key="31">
    <source>
        <dbReference type="PROSITE" id="PS50222"/>
    </source>
</evidence>
<keyword evidence="12" id="KW-0677">Repeat</keyword>
<dbReference type="Gene3D" id="1.10.238.10">
    <property type="entry name" value="EF-hand"/>
    <property type="match status" value="2"/>
</dbReference>
<dbReference type="GO" id="GO:0005886">
    <property type="term" value="C:plasma membrane"/>
    <property type="evidence" value="ECO:0007669"/>
    <property type="project" value="UniProtKB-SubCell"/>
</dbReference>
<evidence type="ECO:0000256" key="29">
    <source>
        <dbReference type="RuleBase" id="RU000304"/>
    </source>
</evidence>
<evidence type="ECO:0000256" key="8">
    <source>
        <dbReference type="ARBA" id="ARBA00022527"/>
    </source>
</evidence>
<dbReference type="GO" id="GO:0005509">
    <property type="term" value="F:calcium ion binding"/>
    <property type="evidence" value="ECO:0007669"/>
    <property type="project" value="InterPro"/>
</dbReference>
<keyword evidence="20" id="KW-0564">Palmitate</keyword>
<reference evidence="32" key="1">
    <citation type="submission" date="2021-09" db="EMBL/GenBank/DDBJ databases">
        <authorList>
            <consortium name="AG Swart"/>
            <person name="Singh M."/>
            <person name="Singh A."/>
            <person name="Seah K."/>
            <person name="Emmerich C."/>
        </authorList>
    </citation>
    <scope>NUCLEOTIDE SEQUENCE</scope>
    <source>
        <strain evidence="32">ATCC30299</strain>
    </source>
</reference>
<keyword evidence="9" id="KW-0808">Transferase</keyword>
<dbReference type="FunFam" id="1.10.238.10:FF:000299">
    <property type="entry name" value="Uncharacterized protein"/>
    <property type="match status" value="1"/>
</dbReference>
<evidence type="ECO:0000256" key="5">
    <source>
        <dbReference type="ARBA" id="ARBA00012513"/>
    </source>
</evidence>
<evidence type="ECO:0000256" key="15">
    <source>
        <dbReference type="ARBA" id="ARBA00022837"/>
    </source>
</evidence>
<evidence type="ECO:0000256" key="28">
    <source>
        <dbReference type="PROSITE-ProRule" id="PRU10141"/>
    </source>
</evidence>
<evidence type="ECO:0000256" key="3">
    <source>
        <dbReference type="ARBA" id="ARBA00004342"/>
    </source>
</evidence>
<dbReference type="GO" id="GO:0004674">
    <property type="term" value="F:protein serine/threonine kinase activity"/>
    <property type="evidence" value="ECO:0007669"/>
    <property type="project" value="UniProtKB-KW"/>
</dbReference>
<feature type="domain" description="EF-hand" evidence="31">
    <location>
        <begin position="435"/>
        <end position="469"/>
    </location>
</feature>
<dbReference type="PROSITE" id="PS00107">
    <property type="entry name" value="PROTEIN_KINASE_ATP"/>
    <property type="match status" value="1"/>
</dbReference>
<keyword evidence="21" id="KW-0966">Cell projection</keyword>
<evidence type="ECO:0000256" key="14">
    <source>
        <dbReference type="ARBA" id="ARBA00022777"/>
    </source>
</evidence>
<evidence type="ECO:0000313" key="33">
    <source>
        <dbReference type="Proteomes" id="UP001162131"/>
    </source>
</evidence>
<dbReference type="PROSITE" id="PS50222">
    <property type="entry name" value="EF_HAND_2"/>
    <property type="match status" value="4"/>
</dbReference>
<comment type="subcellular location">
    <subcellularLocation>
        <location evidence="3">Cell membrane</location>
        <topology evidence="3">Lipid-anchor</topology>
        <orientation evidence="3">Cytoplasmic side</orientation>
    </subcellularLocation>
    <subcellularLocation>
        <location evidence="2">Cell projection</location>
        <location evidence="2">Cilium</location>
        <location evidence="2">Flagellum</location>
    </subcellularLocation>
    <subcellularLocation>
        <location evidence="4">Host cell membrane</location>
        <topology evidence="4">Lipid-anchor</topology>
    </subcellularLocation>
    <subcellularLocation>
        <location evidence="26">Parasitophorous vacuole membrane</location>
        <topology evidence="26">Lipid-anchor</topology>
    </subcellularLocation>
</comment>
<keyword evidence="16 28" id="KW-0067">ATP-binding</keyword>
<evidence type="ECO:0000256" key="22">
    <source>
        <dbReference type="ARBA" id="ARBA00023288"/>
    </source>
</evidence>
<dbReference type="SUPFAM" id="SSF47473">
    <property type="entry name" value="EF-hand"/>
    <property type="match status" value="1"/>
</dbReference>
<keyword evidence="15" id="KW-0106">Calcium</keyword>
<proteinExistence type="inferred from homology"/>